<dbReference type="InterPro" id="IPR046746">
    <property type="entry name" value="Big_15"/>
</dbReference>
<sequence>MKRKMVPLFFVLLASILIGGFSPPVHADEVRTKEAYVLEEPTWLDKSGMTKGRYHDRQALGIIVPAGVKLEMRQVNPKFTDELKVYFLGDGVKQPTAYVTSEWSNLESPLDLVPFIETPFTKEKPILEYRVTDQMKNLPIYQTNDNQAEFFQKWDSEKAPYGLVTSEYFQLLVPQKDEAYLKNMEDFSSINDLIHYYTDVFETFNKVAGLSFTPINLTDKNIPNKYFFKANVKGTSGSFATYNSYFTSETGDSVANLWLSKSWATAALHEIGHGYQGSFIDPMVNAAMNANTWGFDVNEVWNNLYVSAYQKKEFGKDFYTKSGYYANGGKANSESQMIKQWQQDHLPLQNWEGSSKHDLLLALNEKTDSKGFTHFNQEFRKLTNQPDYSGNNLLLLDLISKYYEEASGFDFTPVLTSAKGNISQKQQIENYYKKDKPVAPLTELVTADQLPTVQTQLDLPFSYSLVDTDQLAGTNLTGNVTLKIDIDDFSQIKDKILIIRNGEKVVREVSLTSKSIALRSLPVGIYTLDLPTGDATKYNIDSHYLRVKNGATSIPIKYTAKQASELIKQDIHFKGVNNSEYTTAHVDLNNEKLSIENNFVNANPTKQGLYSKIEVLDSAGKITYSRETIANSNLQLGTEETTIKEGYQIRVFHADPALLSIDNLTITNPSAGTHTFLVTKSGLQQKDSTTTAKDNLVTIIEKAAKIIRSNDSMLTSPYVAGKDDLLLAIQSLDEPNKSTLLNKYKDVLPNVELNPKNPLQAPILNDVYANDTEISGKSVSNNSVTFNIYNLDGSSQKYGYATEQDGKFSLSLDYYSPGAIIKLEPGMRIEISYRQGDLISPSTTKTVMAPANPYALSVDEYTLGDSALTGTFSKNIAKVRLWINDKVVTQATTNADGTFTFNNAANFITKATDKVEIVGVDASYVEKKRIAVTIKNSTITTTGLTISPYTIGDSTLSGTFGKSISKVRLWINGKVVTQATTTADGNYTFTNIGSFINNASDKVEIVGVDTQYKELNRITVPLKDLSPLDKKLTANTFQMGDKLITGTFGKNISKVRLWVNGKVVQQATTHDGNYTFTSTNYFITKPSDIVEIIGVDEQYREVSKMSLSF</sequence>
<dbReference type="EMBL" id="AODE01000008">
    <property type="protein sequence ID" value="EUJ31932.1"/>
    <property type="molecule type" value="Genomic_DNA"/>
</dbReference>
<dbReference type="InterPro" id="IPR031161">
    <property type="entry name" value="Peptidase_M60_dom"/>
</dbReference>
<dbReference type="PROSITE" id="PS51723">
    <property type="entry name" value="PEPTIDASE_M60"/>
    <property type="match status" value="1"/>
</dbReference>
<name>W7C4A8_9LIST</name>
<dbReference type="Gene3D" id="3.40.390.80">
    <property type="entry name" value="Peptidase M60, enhancin-like domain 2"/>
    <property type="match status" value="1"/>
</dbReference>
<dbReference type="AlphaFoldDB" id="W7C4A8"/>
<dbReference type="Pfam" id="PF20622">
    <property type="entry name" value="Big_15"/>
    <property type="match status" value="3"/>
</dbReference>
<comment type="caution">
    <text evidence="3">The sequence shown here is derived from an EMBL/GenBank/DDBJ whole genome shotgun (WGS) entry which is preliminary data.</text>
</comment>
<dbReference type="STRING" id="1265820.PCORN_03783"/>
<proteinExistence type="predicted"/>
<reference evidence="3 4" key="1">
    <citation type="journal article" date="2014" name="Int. J. Syst. Evol. Microbiol.">
        <title>Listeria floridensis sp. nov., Listeria aquatica sp. nov., Listeria cornellensis sp. nov., Listeria riparia sp. nov. and Listeria grandensis sp. nov., from agricultural and natural environments.</title>
        <authorList>
            <person name="den Bakker H.C."/>
            <person name="Warchocki S."/>
            <person name="Wright E.M."/>
            <person name="Allred A.F."/>
            <person name="Ahlstrom C."/>
            <person name="Manuel C.S."/>
            <person name="Stasiewicz M.J."/>
            <person name="Burrell A."/>
            <person name="Roof S."/>
            <person name="Strawn L."/>
            <person name="Fortes E.D."/>
            <person name="Nightingale K.K."/>
            <person name="Kephart D."/>
            <person name="Wiedmann M."/>
        </authorList>
    </citation>
    <scope>NUCLEOTIDE SEQUENCE [LARGE SCALE GENOMIC DNA]</scope>
    <source>
        <strain evidence="4">FSL F6-969</strain>
    </source>
</reference>
<feature type="signal peptide" evidence="1">
    <location>
        <begin position="1"/>
        <end position="27"/>
    </location>
</feature>
<dbReference type="SMART" id="SM01276">
    <property type="entry name" value="M60-like"/>
    <property type="match status" value="1"/>
</dbReference>
<gene>
    <name evidence="3" type="ORF">PCORN_03783</name>
</gene>
<keyword evidence="4" id="KW-1185">Reference proteome</keyword>
<organism evidence="3 4">
    <name type="scientific">Listeria cornellensis FSL F6-0969</name>
    <dbReference type="NCBI Taxonomy" id="1265820"/>
    <lineage>
        <taxon>Bacteria</taxon>
        <taxon>Bacillati</taxon>
        <taxon>Bacillota</taxon>
        <taxon>Bacilli</taxon>
        <taxon>Bacillales</taxon>
        <taxon>Listeriaceae</taxon>
        <taxon>Listeria</taxon>
    </lineage>
</organism>
<feature type="chain" id="PRO_5004889499" description="Peptidase M60 domain-containing protein" evidence="1">
    <location>
        <begin position="28"/>
        <end position="1109"/>
    </location>
</feature>
<evidence type="ECO:0000313" key="3">
    <source>
        <dbReference type="EMBL" id="EUJ31932.1"/>
    </source>
</evidence>
<keyword evidence="1" id="KW-0732">Signal</keyword>
<dbReference type="Proteomes" id="UP000019254">
    <property type="component" value="Unassembled WGS sequence"/>
</dbReference>
<evidence type="ECO:0000256" key="1">
    <source>
        <dbReference type="SAM" id="SignalP"/>
    </source>
</evidence>
<dbReference type="Pfam" id="PF03272">
    <property type="entry name" value="Mucin_bdg"/>
    <property type="match status" value="1"/>
</dbReference>
<evidence type="ECO:0000259" key="2">
    <source>
        <dbReference type="PROSITE" id="PS51723"/>
    </source>
</evidence>
<feature type="domain" description="Peptidase M60" evidence="2">
    <location>
        <begin position="55"/>
        <end position="371"/>
    </location>
</feature>
<protein>
    <recommendedName>
        <fullName evidence="2">Peptidase M60 domain-containing protein</fullName>
    </recommendedName>
</protein>
<dbReference type="InterPro" id="IPR004954">
    <property type="entry name" value="Mucin-bd"/>
</dbReference>
<dbReference type="PATRIC" id="fig|1265820.5.peg.747"/>
<evidence type="ECO:0000313" key="4">
    <source>
        <dbReference type="Proteomes" id="UP000019254"/>
    </source>
</evidence>
<accession>W7C4A8</accession>